<organism evidence="6 7">
    <name type="scientific">Thalassolituus hydrocarboniclasticus</name>
    <dbReference type="NCBI Taxonomy" id="2742796"/>
    <lineage>
        <taxon>Bacteria</taxon>
        <taxon>Pseudomonadati</taxon>
        <taxon>Pseudomonadota</taxon>
        <taxon>Gammaproteobacteria</taxon>
        <taxon>Oceanospirillales</taxon>
        <taxon>Oceanospirillaceae</taxon>
        <taxon>Thalassolituus</taxon>
    </lineage>
</organism>
<dbReference type="Pfam" id="PF04996">
    <property type="entry name" value="AstB"/>
    <property type="match status" value="1"/>
</dbReference>
<comment type="pathway">
    <text evidence="3">Amino-acid degradation; L-arginine degradation via AST pathway; L-glutamate and succinate from L-arginine: step 2/5.</text>
</comment>
<evidence type="ECO:0000313" key="6">
    <source>
        <dbReference type="EMBL" id="UXD86444.1"/>
    </source>
</evidence>
<dbReference type="SUPFAM" id="SSF55909">
    <property type="entry name" value="Pentein"/>
    <property type="match status" value="1"/>
</dbReference>
<keyword evidence="2 3" id="KW-0378">Hydrolase</keyword>
<feature type="binding site" evidence="3">
    <location>
        <position position="271"/>
    </location>
    <ligand>
        <name>substrate</name>
    </ligand>
</feature>
<evidence type="ECO:0000256" key="3">
    <source>
        <dbReference type="HAMAP-Rule" id="MF_01172"/>
    </source>
</evidence>
<gene>
    <name evidence="3 6" type="primary">astB</name>
    <name evidence="6" type="ORF">HUF19_02845</name>
</gene>
<evidence type="ECO:0000256" key="2">
    <source>
        <dbReference type="ARBA" id="ARBA00022801"/>
    </source>
</evidence>
<dbReference type="Proteomes" id="UP001065322">
    <property type="component" value="Chromosome"/>
</dbReference>
<feature type="binding site" evidence="3">
    <location>
        <position position="133"/>
    </location>
    <ligand>
        <name>substrate</name>
    </ligand>
</feature>
<feature type="active site" evidence="3">
    <location>
        <position position="269"/>
    </location>
</feature>
<evidence type="ECO:0000313" key="7">
    <source>
        <dbReference type="Proteomes" id="UP001065322"/>
    </source>
</evidence>
<dbReference type="NCBIfam" id="TIGR03241">
    <property type="entry name" value="arg_catab_astB"/>
    <property type="match status" value="1"/>
</dbReference>
<comment type="subunit">
    <text evidence="3">Homodimer.</text>
</comment>
<dbReference type="PANTHER" id="PTHR30420">
    <property type="entry name" value="N-SUCCINYLARGININE DIHYDROLASE"/>
    <property type="match status" value="1"/>
</dbReference>
<keyword evidence="1 3" id="KW-0056">Arginine metabolism</keyword>
<dbReference type="HAMAP" id="MF_01172">
    <property type="entry name" value="AstB"/>
    <property type="match status" value="1"/>
</dbReference>
<dbReference type="PANTHER" id="PTHR30420:SF2">
    <property type="entry name" value="N-SUCCINYLARGININE DIHYDROLASE"/>
    <property type="match status" value="1"/>
</dbReference>
<feature type="active site" description="Nucleophile" evidence="3">
    <location>
        <position position="395"/>
    </location>
</feature>
<name>A0ABY6A7Z7_9GAMM</name>
<feature type="binding site" evidence="3">
    <location>
        <begin position="42"/>
        <end position="51"/>
    </location>
    <ligand>
        <name>substrate</name>
    </ligand>
</feature>
<sequence>MNTQTAQTAQTAQEQQEQEQQAQQTVQEVNFDGLIGPTHHYGGLASGNLASSRNALSRSSPKQAALQGLEKMRTLLNMGYPQGFMPPQMRPDLSVLRRLGFSGSDHQLLNRAAKEAPALLSMVYSASSMWAANAATVTPSADSNDGRVHFTPANLLTTAHRAIEHEQTFVTLNAMFPDKERFAVHPALPAIHRFADEGAANHTRLSADYQSPGVGLFVYGRDTNTDLAALTFPARQSREACEAIARQHGLRHAVFLQQSRHAINAGAFHNDVVAVGNGPLMFFHEQAYEDKARDRAFGELNQWLPLQSLCVPASKVSLSDAISSYLFNSQLLAAMNADGSADMNNMCLIAPSECADNQAVKTYLNELLTDHSQPIRQVQFVDVRQSMSNGGGPACLRLRVILTARERAAVNPAFMLSDEKINSLQDWVKRHYRDELVPADLADPALFDESRNALDELTQMLGLGSFYGFQQA</sequence>
<dbReference type="GO" id="GO:0009015">
    <property type="term" value="F:N-succinylarginine dihydrolase activity"/>
    <property type="evidence" value="ECO:0007669"/>
    <property type="project" value="UniProtKB-EC"/>
</dbReference>
<evidence type="ECO:0000256" key="1">
    <source>
        <dbReference type="ARBA" id="ARBA00022503"/>
    </source>
</evidence>
<feature type="binding site" evidence="3">
    <location>
        <position position="389"/>
    </location>
    <ligand>
        <name>substrate</name>
    </ligand>
</feature>
<accession>A0ABY6A7Z7</accession>
<dbReference type="EC" id="3.5.3.23" evidence="3 4"/>
<feature type="binding site" evidence="3">
    <location>
        <begin position="160"/>
        <end position="161"/>
    </location>
    <ligand>
        <name>substrate</name>
    </ligand>
</feature>
<feature type="binding site" evidence="3">
    <location>
        <position position="235"/>
    </location>
    <ligand>
        <name>substrate</name>
    </ligand>
</feature>
<dbReference type="NCBIfam" id="NF009789">
    <property type="entry name" value="PRK13281.1"/>
    <property type="match status" value="1"/>
</dbReference>
<comment type="function">
    <text evidence="3">Catalyzes the hydrolysis of N(2)-succinylarginine into N(2)-succinylornithine, ammonia and CO(2).</text>
</comment>
<dbReference type="RefSeq" id="WP_260998402.1">
    <property type="nucleotide sequence ID" value="NZ_CP054475.1"/>
</dbReference>
<dbReference type="EMBL" id="CP054475">
    <property type="protein sequence ID" value="UXD86444.1"/>
    <property type="molecule type" value="Genomic_DNA"/>
</dbReference>
<comment type="similarity">
    <text evidence="3">Belongs to the succinylarginine dihydrolase family.</text>
</comment>
<protein>
    <recommendedName>
        <fullName evidence="3 4">N-succinylarginine dihydrolase</fullName>
        <ecNumber evidence="3 4">3.5.3.23</ecNumber>
    </recommendedName>
</protein>
<dbReference type="InterPro" id="IPR007079">
    <property type="entry name" value="SuccinylArg_d-Hdrlase_AstB"/>
</dbReference>
<proteinExistence type="inferred from homology"/>
<feature type="region of interest" description="Disordered" evidence="5">
    <location>
        <begin position="1"/>
        <end position="24"/>
    </location>
</feature>
<dbReference type="InterPro" id="IPR037031">
    <property type="entry name" value="AstB_sf"/>
</dbReference>
<evidence type="ECO:0000256" key="5">
    <source>
        <dbReference type="SAM" id="MobiDB-lite"/>
    </source>
</evidence>
<feature type="active site" evidence="3">
    <location>
        <position position="197"/>
    </location>
</feature>
<dbReference type="Gene3D" id="3.75.10.20">
    <property type="entry name" value="Succinylarginine dihydrolase"/>
    <property type="match status" value="1"/>
</dbReference>
<reference evidence="7" key="1">
    <citation type="submission" date="2020-06" db="EMBL/GenBank/DDBJ databases">
        <title>Thalassolituus marinus alknpb1M-1, a hydrocarbon-degrading bacterium isolated from the deep-sea overlying water using an in-situ strategy from the South China Sea basin.</title>
        <authorList>
            <person name="Dong C."/>
            <person name="Chen Y."/>
            <person name="Shao Z."/>
        </authorList>
    </citation>
    <scope>NUCLEOTIDE SEQUENCE [LARGE SCALE GENOMIC DNA]</scope>
    <source>
        <strain evidence="7">alknpb1M-1</strain>
    </source>
</reference>
<keyword evidence="7" id="KW-1185">Reference proteome</keyword>
<evidence type="ECO:0000256" key="4">
    <source>
        <dbReference type="NCBIfam" id="TIGR03241"/>
    </source>
</evidence>
<comment type="catalytic activity">
    <reaction evidence="3">
        <text>N(2)-succinyl-L-arginine + 2 H2O + 2 H(+) = N(2)-succinyl-L-ornithine + 2 NH4(+) + CO2</text>
        <dbReference type="Rhea" id="RHEA:19533"/>
        <dbReference type="ChEBI" id="CHEBI:15377"/>
        <dbReference type="ChEBI" id="CHEBI:15378"/>
        <dbReference type="ChEBI" id="CHEBI:16526"/>
        <dbReference type="ChEBI" id="CHEBI:28938"/>
        <dbReference type="ChEBI" id="CHEBI:58241"/>
        <dbReference type="ChEBI" id="CHEBI:58514"/>
        <dbReference type="EC" id="3.5.3.23"/>
    </reaction>
</comment>